<keyword evidence="2 4" id="KW-0274">FAD</keyword>
<dbReference type="SUPFAM" id="SSF56425">
    <property type="entry name" value="Succinate dehydrogenase/fumarate reductase flavoprotein, catalytic domain"/>
    <property type="match status" value="1"/>
</dbReference>
<evidence type="ECO:0000256" key="4">
    <source>
        <dbReference type="RuleBase" id="RU366062"/>
    </source>
</evidence>
<comment type="function">
    <text evidence="4">Irreversibly catalyzes the reduction of fumarate to succinate.</text>
</comment>
<sequence length="488" mass="52718">MLRLFLQSSTVSQIFTKMPQTAHYHTIVVGSGLAGLTTALKLSEKGFSVALVEKTASLGGNSIKASLGINGVPTKYQKNDDTVDAFIKDTTVSGKGLCNEQLVEYLAKDSASAITWLTDEIKVDLSAVSQLGGHSFARTHRGSGKLPPGFAIVSALTKRIKESPNVEIMTQTLLQSFLKDDSKVQGVVVDKVDADGAHTQESIAAENVVLATGGFLADTDSQDSLIRQFRPDLIDLPLTNGQQTTGDGHRLANFGLDAKLVQMDQIQVHPTGFVQLKDATTKSSKWKFLCGELIRGIGGILLSSKTGKRFVDELSTRDNVTAGIMSHCDNHVAAVIVSEEDYKKAAAHIDFYMFQLLMFKGTAEDVCVKLREIDANLGLTEQAINSSLQSYNNIVKTHSDPLGRTHFGHEIEPTFYFGFVTPVLHFTMGGVETNEHRQIVQKNGVAIPNVYAVGELSAGVHGANRLAGSSLLECVVFGTRVADHISRK</sequence>
<dbReference type="STRING" id="2163413.A0A4P6XXB3"/>
<dbReference type="PANTHER" id="PTHR43400:SF1">
    <property type="entry name" value="FUMARATE REDUCTASE"/>
    <property type="match status" value="1"/>
</dbReference>
<keyword evidence="1 4" id="KW-0285">Flavoprotein</keyword>
<dbReference type="GO" id="GO:0010181">
    <property type="term" value="F:FMN binding"/>
    <property type="evidence" value="ECO:0007669"/>
    <property type="project" value="InterPro"/>
</dbReference>
<dbReference type="InterPro" id="IPR003953">
    <property type="entry name" value="FAD-dep_OxRdtase_2_FAD-bd"/>
</dbReference>
<protein>
    <recommendedName>
        <fullName evidence="4">Fumarate reductase</fullName>
        <ecNumber evidence="4">1.3.1.6</ecNumber>
    </recommendedName>
</protein>
<gene>
    <name evidence="6" type="primary">MPUL0G00280</name>
    <name evidence="6" type="ORF">METSCH_G00280</name>
</gene>
<organism evidence="6 7">
    <name type="scientific">Metschnikowia aff. pulcherrima</name>
    <dbReference type="NCBI Taxonomy" id="2163413"/>
    <lineage>
        <taxon>Eukaryota</taxon>
        <taxon>Fungi</taxon>
        <taxon>Dikarya</taxon>
        <taxon>Ascomycota</taxon>
        <taxon>Saccharomycotina</taxon>
        <taxon>Pichiomycetes</taxon>
        <taxon>Metschnikowiaceae</taxon>
        <taxon>Metschnikowia</taxon>
    </lineage>
</organism>
<dbReference type="Gene3D" id="3.50.50.60">
    <property type="entry name" value="FAD/NAD(P)-binding domain"/>
    <property type="match status" value="1"/>
</dbReference>
<dbReference type="InterPro" id="IPR036188">
    <property type="entry name" value="FAD/NAD-bd_sf"/>
</dbReference>
<dbReference type="AlphaFoldDB" id="A0A4P6XXB3"/>
<evidence type="ECO:0000256" key="1">
    <source>
        <dbReference type="ARBA" id="ARBA00022630"/>
    </source>
</evidence>
<dbReference type="Pfam" id="PF00890">
    <property type="entry name" value="FAD_binding_2"/>
    <property type="match status" value="1"/>
</dbReference>
<accession>A0A4P6XXB3</accession>
<dbReference type="SUPFAM" id="SSF51905">
    <property type="entry name" value="FAD/NAD(P)-binding domain"/>
    <property type="match status" value="1"/>
</dbReference>
<dbReference type="Proteomes" id="UP000292447">
    <property type="component" value="Chromosome VII"/>
</dbReference>
<evidence type="ECO:0000313" key="6">
    <source>
        <dbReference type="EMBL" id="QBM90988.1"/>
    </source>
</evidence>
<proteinExistence type="inferred from homology"/>
<dbReference type="EC" id="1.3.1.6" evidence="4"/>
<reference evidence="7" key="1">
    <citation type="submission" date="2019-03" db="EMBL/GenBank/DDBJ databases">
        <title>Snf2 controls pulcherriminic acid biosynthesis and connects pigmentation and antifungal activity of the yeast Metschnikowia pulcherrima.</title>
        <authorList>
            <person name="Gore-Lloyd D."/>
            <person name="Sumann I."/>
            <person name="Brachmann A.O."/>
            <person name="Schneeberger K."/>
            <person name="Ortiz-Merino R.A."/>
            <person name="Moreno-Beltran M."/>
            <person name="Schlaefli M."/>
            <person name="Kirner P."/>
            <person name="Santos Kron A."/>
            <person name="Wolfe K.H."/>
            <person name="Piel J."/>
            <person name="Ahrens C.H."/>
            <person name="Henk D."/>
            <person name="Freimoser F.M."/>
        </authorList>
    </citation>
    <scope>NUCLEOTIDE SEQUENCE [LARGE SCALE GENOMIC DNA]</scope>
    <source>
        <strain evidence="7">APC 1.2</strain>
    </source>
</reference>
<dbReference type="InterPro" id="IPR027477">
    <property type="entry name" value="Succ_DH/fumarate_Rdtase_cat_sf"/>
</dbReference>
<dbReference type="EMBL" id="CP034462">
    <property type="protein sequence ID" value="QBM90988.1"/>
    <property type="molecule type" value="Genomic_DNA"/>
</dbReference>
<evidence type="ECO:0000259" key="5">
    <source>
        <dbReference type="Pfam" id="PF00890"/>
    </source>
</evidence>
<dbReference type="InterPro" id="IPR050315">
    <property type="entry name" value="FAD-oxidoreductase_2"/>
</dbReference>
<dbReference type="InterPro" id="IPR010960">
    <property type="entry name" value="Flavocytochrome_c"/>
</dbReference>
<evidence type="ECO:0000313" key="7">
    <source>
        <dbReference type="Proteomes" id="UP000292447"/>
    </source>
</evidence>
<dbReference type="Gene3D" id="3.90.700.10">
    <property type="entry name" value="Succinate dehydrogenase/fumarate reductase flavoprotein, catalytic domain"/>
    <property type="match status" value="1"/>
</dbReference>
<evidence type="ECO:0000256" key="3">
    <source>
        <dbReference type="ARBA" id="ARBA00023002"/>
    </source>
</evidence>
<dbReference type="GO" id="GO:0016156">
    <property type="term" value="F:fumarate reductase (NADH) activity"/>
    <property type="evidence" value="ECO:0007669"/>
    <property type="project" value="UniProtKB-EC"/>
</dbReference>
<comment type="cofactor">
    <cofactor evidence="4">
        <name>FAD</name>
        <dbReference type="ChEBI" id="CHEBI:57692"/>
    </cofactor>
    <text evidence="4">Binds 1 FAD per monomer.</text>
</comment>
<comment type="catalytic activity">
    <reaction evidence="4">
        <text>succinate + NAD(+) = fumarate + NADH + H(+)</text>
        <dbReference type="Rhea" id="RHEA:18281"/>
        <dbReference type="ChEBI" id="CHEBI:15378"/>
        <dbReference type="ChEBI" id="CHEBI:29806"/>
        <dbReference type="ChEBI" id="CHEBI:30031"/>
        <dbReference type="ChEBI" id="CHEBI:57540"/>
        <dbReference type="ChEBI" id="CHEBI:57945"/>
        <dbReference type="EC" id="1.3.1.6"/>
    </reaction>
</comment>
<name>A0A4P6XXB3_9ASCO</name>
<keyword evidence="7" id="KW-1185">Reference proteome</keyword>
<dbReference type="NCBIfam" id="TIGR01813">
    <property type="entry name" value="flavo_cyto_c"/>
    <property type="match status" value="1"/>
</dbReference>
<evidence type="ECO:0000256" key="2">
    <source>
        <dbReference type="ARBA" id="ARBA00022827"/>
    </source>
</evidence>
<dbReference type="PANTHER" id="PTHR43400">
    <property type="entry name" value="FUMARATE REDUCTASE"/>
    <property type="match status" value="1"/>
</dbReference>
<keyword evidence="3 4" id="KW-0560">Oxidoreductase</keyword>
<comment type="similarity">
    <text evidence="4">Belongs to the FAD-dependent oxidoreductase 2 family. FRD/SDH subfamily.</text>
</comment>
<feature type="domain" description="FAD-dependent oxidoreductase 2 FAD-binding" evidence="5">
    <location>
        <begin position="26"/>
        <end position="471"/>
    </location>
</feature>